<proteinExistence type="predicted"/>
<evidence type="ECO:0000313" key="3">
    <source>
        <dbReference type="Proteomes" id="UP000580043"/>
    </source>
</evidence>
<protein>
    <submittedName>
        <fullName evidence="2">Uncharacterized protein</fullName>
    </submittedName>
</protein>
<feature type="chain" id="PRO_5032533886" evidence="1">
    <location>
        <begin position="31"/>
        <end position="203"/>
    </location>
</feature>
<dbReference type="EMBL" id="JABBGA010000009">
    <property type="protein sequence ID" value="NML26656.1"/>
    <property type="molecule type" value="Genomic_DNA"/>
</dbReference>
<organism evidence="2 3">
    <name type="scientific">Zoogloea dura</name>
    <dbReference type="NCBI Taxonomy" id="2728840"/>
    <lineage>
        <taxon>Bacteria</taxon>
        <taxon>Pseudomonadati</taxon>
        <taxon>Pseudomonadota</taxon>
        <taxon>Betaproteobacteria</taxon>
        <taxon>Rhodocyclales</taxon>
        <taxon>Zoogloeaceae</taxon>
        <taxon>Zoogloea</taxon>
    </lineage>
</organism>
<dbReference type="AlphaFoldDB" id="A0A848G6W5"/>
<accession>A0A848G6W5</accession>
<reference evidence="2 3" key="1">
    <citation type="submission" date="2020-04" db="EMBL/GenBank/DDBJ databases">
        <title>Zoogloea sp. G-4-1-14 isolated from soil.</title>
        <authorList>
            <person name="Dahal R.H."/>
        </authorList>
    </citation>
    <scope>NUCLEOTIDE SEQUENCE [LARGE SCALE GENOMIC DNA]</scope>
    <source>
        <strain evidence="2 3">G-4-1-14</strain>
    </source>
</reference>
<dbReference type="Proteomes" id="UP000580043">
    <property type="component" value="Unassembled WGS sequence"/>
</dbReference>
<evidence type="ECO:0000256" key="1">
    <source>
        <dbReference type="SAM" id="SignalP"/>
    </source>
</evidence>
<keyword evidence="3" id="KW-1185">Reference proteome</keyword>
<gene>
    <name evidence="2" type="ORF">HHL15_12950</name>
</gene>
<name>A0A848G6W5_9RHOO</name>
<keyword evidence="1" id="KW-0732">Signal</keyword>
<comment type="caution">
    <text evidence="2">The sequence shown here is derived from an EMBL/GenBank/DDBJ whole genome shotgun (WGS) entry which is preliminary data.</text>
</comment>
<feature type="signal peptide" evidence="1">
    <location>
        <begin position="1"/>
        <end position="30"/>
    </location>
</feature>
<evidence type="ECO:0000313" key="2">
    <source>
        <dbReference type="EMBL" id="NML26656.1"/>
    </source>
</evidence>
<dbReference type="RefSeq" id="WP_169146196.1">
    <property type="nucleotide sequence ID" value="NZ_JABBGA010000009.1"/>
</dbReference>
<sequence length="203" mass="20933">MPLTAHHSLRRLASTALIGLAALESLPAGAQSSTFDGRYEGNLVSDSGELSIPISVELRDAQGVLTGRVRTEQPLAGAGPVSAGDYNGGNCNLRVQLTPGTTLRMSGSCQTRIFEGKYTLSSSTQGSTGNFRLDRKAGGSPHQGAALLNPLTACLNANTRCLVACPQGDYNAEFLCANRCRQRFQACKGKAASGGTGAGSAGD</sequence>